<organism evidence="1 2">
    <name type="scientific">Tetradesmus obliquus</name>
    <name type="common">Green alga</name>
    <name type="synonym">Acutodesmus obliquus</name>
    <dbReference type="NCBI Taxonomy" id="3088"/>
    <lineage>
        <taxon>Eukaryota</taxon>
        <taxon>Viridiplantae</taxon>
        <taxon>Chlorophyta</taxon>
        <taxon>core chlorophytes</taxon>
        <taxon>Chlorophyceae</taxon>
        <taxon>CS clade</taxon>
        <taxon>Sphaeropleales</taxon>
        <taxon>Scenedesmaceae</taxon>
        <taxon>Tetradesmus</taxon>
    </lineage>
</organism>
<keyword evidence="2" id="KW-1185">Reference proteome</keyword>
<reference evidence="1 2" key="1">
    <citation type="submission" date="2023-05" db="EMBL/GenBank/DDBJ databases">
        <title>A 100% complete, gapless, phased diploid assembly of the Scenedesmus obliquus UTEX 3031 genome.</title>
        <authorList>
            <person name="Biondi T.C."/>
            <person name="Hanschen E.R."/>
            <person name="Kwon T."/>
            <person name="Eng W."/>
            <person name="Kruse C.P.S."/>
            <person name="Koehler S.I."/>
            <person name="Kunde Y."/>
            <person name="Gleasner C.D."/>
            <person name="You Mak K.T."/>
            <person name="Polle J."/>
            <person name="Hovde B.T."/>
            <person name="Starkenburg S.R."/>
        </authorList>
    </citation>
    <scope>NUCLEOTIDE SEQUENCE [LARGE SCALE GENOMIC DNA]</scope>
    <source>
        <strain evidence="1 2">DOE0152z</strain>
    </source>
</reference>
<protein>
    <submittedName>
        <fullName evidence="1">Uncharacterized protein</fullName>
    </submittedName>
</protein>
<evidence type="ECO:0000313" key="2">
    <source>
        <dbReference type="Proteomes" id="UP001244341"/>
    </source>
</evidence>
<name>A0ABY8UDM7_TETOB</name>
<sequence length="435" mass="46802">MAAGSSSSSSSNSRVRLAPRQLKAKLEAFKEMGDANREFMEKPENKNLHTHLQYMLQLLSPHDDPLLIGSDIVTDRMLAMERLSGGRVTSVNNAFSAVRCAFRLLFGRSLQPGIEAELTTVKVGNDKLRIDLHSPLPDAAVSEYKTELSLRGTLAREAQGTIRSLESVQLQLVYALTALLEQLDGLKRWPAPDFIPPRSLDQVNRWSQLVLALLFRVLCNERPSDITLYHLGCFKLAAPDHSSTHLASLALAGLQQDAASPEWREGTPVPVELPAGSSIAGVPLDLELLSYGPSAVAAATDPKLAAGMRTRSMRKCTAAMDTFIGSFTADTAALNEQLYGPSLGAASTTDEQLPVLLLRDFAGLGSIHLRSGSSSSITGFLSRLPSVSLQGIGAPDSSRLVHAGLAAAYEHMAARAEQLSAGFRGLRRQQQQSGP</sequence>
<evidence type="ECO:0000313" key="1">
    <source>
        <dbReference type="EMBL" id="WIA19280.1"/>
    </source>
</evidence>
<accession>A0ABY8UDM7</accession>
<dbReference type="Proteomes" id="UP001244341">
    <property type="component" value="Chromosome 10b"/>
</dbReference>
<dbReference type="EMBL" id="CP126217">
    <property type="protein sequence ID" value="WIA19280.1"/>
    <property type="molecule type" value="Genomic_DNA"/>
</dbReference>
<proteinExistence type="predicted"/>
<gene>
    <name evidence="1" type="ORF">OEZ85_003915</name>
</gene>